<name>A0A0E9QZ41_ANGAN</name>
<keyword evidence="1" id="KW-0812">Transmembrane</keyword>
<keyword evidence="1" id="KW-0472">Membrane</keyword>
<reference evidence="2" key="1">
    <citation type="submission" date="2014-11" db="EMBL/GenBank/DDBJ databases">
        <authorList>
            <person name="Amaro Gonzalez C."/>
        </authorList>
    </citation>
    <scope>NUCLEOTIDE SEQUENCE</scope>
</reference>
<reference evidence="2" key="2">
    <citation type="journal article" date="2015" name="Fish Shellfish Immunol.">
        <title>Early steps in the European eel (Anguilla anguilla)-Vibrio vulnificus interaction in the gills: Role of the RtxA13 toxin.</title>
        <authorList>
            <person name="Callol A."/>
            <person name="Pajuelo D."/>
            <person name="Ebbesson L."/>
            <person name="Teles M."/>
            <person name="MacKenzie S."/>
            <person name="Amaro C."/>
        </authorList>
    </citation>
    <scope>NUCLEOTIDE SEQUENCE</scope>
</reference>
<proteinExistence type="predicted"/>
<dbReference type="AlphaFoldDB" id="A0A0E9QZ41"/>
<keyword evidence="1" id="KW-1133">Transmembrane helix</keyword>
<accession>A0A0E9QZ41</accession>
<organism evidence="2">
    <name type="scientific">Anguilla anguilla</name>
    <name type="common">European freshwater eel</name>
    <name type="synonym">Muraena anguilla</name>
    <dbReference type="NCBI Taxonomy" id="7936"/>
    <lineage>
        <taxon>Eukaryota</taxon>
        <taxon>Metazoa</taxon>
        <taxon>Chordata</taxon>
        <taxon>Craniata</taxon>
        <taxon>Vertebrata</taxon>
        <taxon>Euteleostomi</taxon>
        <taxon>Actinopterygii</taxon>
        <taxon>Neopterygii</taxon>
        <taxon>Teleostei</taxon>
        <taxon>Anguilliformes</taxon>
        <taxon>Anguillidae</taxon>
        <taxon>Anguilla</taxon>
    </lineage>
</organism>
<dbReference type="EMBL" id="GBXM01086453">
    <property type="protein sequence ID" value="JAH22124.1"/>
    <property type="molecule type" value="Transcribed_RNA"/>
</dbReference>
<evidence type="ECO:0000256" key="1">
    <source>
        <dbReference type="SAM" id="Phobius"/>
    </source>
</evidence>
<feature type="transmembrane region" description="Helical" evidence="1">
    <location>
        <begin position="33"/>
        <end position="53"/>
    </location>
</feature>
<evidence type="ECO:0000313" key="2">
    <source>
        <dbReference type="EMBL" id="JAH22124.1"/>
    </source>
</evidence>
<protein>
    <submittedName>
        <fullName evidence="2">Uncharacterized protein</fullName>
    </submittedName>
</protein>
<sequence>MFRVITSHKLYVRICDNTCFCFKPSEESWCFSCLFDILVWGLSLVWTLSLVWLDWSGWSAL</sequence>